<dbReference type="InterPro" id="IPR002912">
    <property type="entry name" value="ACT_dom"/>
</dbReference>
<keyword evidence="3" id="KW-0028">Amino-acid biosynthesis</keyword>
<dbReference type="Gene3D" id="3.30.70.260">
    <property type="match status" value="1"/>
</dbReference>
<keyword evidence="4" id="KW-0057">Aromatic amino acid biosynthesis</keyword>
<dbReference type="UniPathway" id="UPA00121">
    <property type="reaction ID" value="UER00345"/>
</dbReference>
<evidence type="ECO:0000256" key="7">
    <source>
        <dbReference type="SAM" id="MobiDB-lite"/>
    </source>
</evidence>
<dbReference type="PROSITE" id="PS51171">
    <property type="entry name" value="PREPHENATE_DEHYDR_3"/>
    <property type="match status" value="1"/>
</dbReference>
<reference evidence="10 11" key="1">
    <citation type="submission" date="2016-07" db="EMBL/GenBank/DDBJ databases">
        <title>Pervasive Adenine N6-methylation of Active Genes in Fungi.</title>
        <authorList>
            <consortium name="DOE Joint Genome Institute"/>
            <person name="Mondo S.J."/>
            <person name="Dannebaum R.O."/>
            <person name="Kuo R.C."/>
            <person name="Labutti K."/>
            <person name="Haridas S."/>
            <person name="Kuo A."/>
            <person name="Salamov A."/>
            <person name="Ahrendt S.R."/>
            <person name="Lipzen A."/>
            <person name="Sullivan W."/>
            <person name="Andreopoulos W.B."/>
            <person name="Clum A."/>
            <person name="Lindquist E."/>
            <person name="Daum C."/>
            <person name="Ramamoorthy G.K."/>
            <person name="Gryganskyi A."/>
            <person name="Culley D."/>
            <person name="Magnuson J.K."/>
            <person name="James T.Y."/>
            <person name="O'Malley M.A."/>
            <person name="Stajich J.E."/>
            <person name="Spatafora J.W."/>
            <person name="Visel A."/>
            <person name="Grigoriev I.V."/>
        </authorList>
    </citation>
    <scope>NUCLEOTIDE SEQUENCE [LARGE SCALE GENOMIC DNA]</scope>
    <source>
        <strain evidence="10 11">PL171</strain>
    </source>
</reference>
<dbReference type="InterPro" id="IPR001086">
    <property type="entry name" value="Preph_deHydtase"/>
</dbReference>
<evidence type="ECO:0000313" key="10">
    <source>
        <dbReference type="EMBL" id="ORZ32243.1"/>
    </source>
</evidence>
<name>A0A1Y2HEW6_9FUNG</name>
<evidence type="ECO:0000256" key="5">
    <source>
        <dbReference type="ARBA" id="ARBA00023222"/>
    </source>
</evidence>
<evidence type="ECO:0000259" key="8">
    <source>
        <dbReference type="PROSITE" id="PS51171"/>
    </source>
</evidence>
<evidence type="ECO:0000256" key="3">
    <source>
        <dbReference type="ARBA" id="ARBA00022605"/>
    </source>
</evidence>
<evidence type="ECO:0000256" key="4">
    <source>
        <dbReference type="ARBA" id="ARBA00023141"/>
    </source>
</evidence>
<evidence type="ECO:0000259" key="9">
    <source>
        <dbReference type="PROSITE" id="PS51671"/>
    </source>
</evidence>
<dbReference type="PANTHER" id="PTHR21022">
    <property type="entry name" value="PREPHENATE DEHYDRATASE P PROTEIN"/>
    <property type="match status" value="1"/>
</dbReference>
<feature type="domain" description="Prephenate dehydratase" evidence="8">
    <location>
        <begin position="14"/>
        <end position="235"/>
    </location>
</feature>
<organism evidence="10 11">
    <name type="scientific">Catenaria anguillulae PL171</name>
    <dbReference type="NCBI Taxonomy" id="765915"/>
    <lineage>
        <taxon>Eukaryota</taxon>
        <taxon>Fungi</taxon>
        <taxon>Fungi incertae sedis</taxon>
        <taxon>Blastocladiomycota</taxon>
        <taxon>Blastocladiomycetes</taxon>
        <taxon>Blastocladiales</taxon>
        <taxon>Catenariaceae</taxon>
        <taxon>Catenaria</taxon>
    </lineage>
</organism>
<protein>
    <recommendedName>
        <fullName evidence="2">prephenate dehydratase</fullName>
        <ecNumber evidence="2">4.2.1.51</ecNumber>
    </recommendedName>
</protein>
<evidence type="ECO:0000256" key="6">
    <source>
        <dbReference type="ARBA" id="ARBA00023239"/>
    </source>
</evidence>
<dbReference type="SUPFAM" id="SSF53850">
    <property type="entry name" value="Periplasmic binding protein-like II"/>
    <property type="match status" value="1"/>
</dbReference>
<dbReference type="PANTHER" id="PTHR21022:SF19">
    <property type="entry name" value="PREPHENATE DEHYDRATASE-RELATED"/>
    <property type="match status" value="1"/>
</dbReference>
<dbReference type="PROSITE" id="PS51671">
    <property type="entry name" value="ACT"/>
    <property type="match status" value="1"/>
</dbReference>
<keyword evidence="6" id="KW-0456">Lyase</keyword>
<comment type="caution">
    <text evidence="10">The sequence shown here is derived from an EMBL/GenBank/DDBJ whole genome shotgun (WGS) entry which is preliminary data.</text>
</comment>
<feature type="domain" description="ACT" evidence="9">
    <location>
        <begin position="250"/>
        <end position="329"/>
    </location>
</feature>
<dbReference type="PIRSF" id="PIRSF001500">
    <property type="entry name" value="Chor_mut_pdt_Ppr"/>
    <property type="match status" value="1"/>
</dbReference>
<gene>
    <name evidence="10" type="ORF">BCR44DRAFT_1440751</name>
</gene>
<dbReference type="InterPro" id="IPR045865">
    <property type="entry name" value="ACT-like_dom_sf"/>
</dbReference>
<evidence type="ECO:0000256" key="1">
    <source>
        <dbReference type="ARBA" id="ARBA00004741"/>
    </source>
</evidence>
<keyword evidence="11" id="KW-1185">Reference proteome</keyword>
<dbReference type="Proteomes" id="UP000193411">
    <property type="component" value="Unassembled WGS sequence"/>
</dbReference>
<comment type="pathway">
    <text evidence="1">Amino-acid biosynthesis; L-phenylalanine biosynthesis; phenylpyruvate from prephenate: step 1/1.</text>
</comment>
<dbReference type="STRING" id="765915.A0A1Y2HEW6"/>
<dbReference type="OrthoDB" id="983542at2759"/>
<dbReference type="Gene3D" id="3.40.190.10">
    <property type="entry name" value="Periplasmic binding protein-like II"/>
    <property type="match status" value="2"/>
</dbReference>
<dbReference type="EC" id="4.2.1.51" evidence="2"/>
<evidence type="ECO:0000256" key="2">
    <source>
        <dbReference type="ARBA" id="ARBA00013147"/>
    </source>
</evidence>
<accession>A0A1Y2HEW6</accession>
<dbReference type="AlphaFoldDB" id="A0A1Y2HEW6"/>
<dbReference type="GO" id="GO:0004664">
    <property type="term" value="F:prephenate dehydratase activity"/>
    <property type="evidence" value="ECO:0007669"/>
    <property type="project" value="UniProtKB-EC"/>
</dbReference>
<dbReference type="InterPro" id="IPR008242">
    <property type="entry name" value="Chor_mutase/pphenate_deHydtase"/>
</dbReference>
<dbReference type="GO" id="GO:0009094">
    <property type="term" value="P:L-phenylalanine biosynthetic process"/>
    <property type="evidence" value="ECO:0007669"/>
    <property type="project" value="UniProtKB-UniPathway"/>
</dbReference>
<keyword evidence="5" id="KW-0584">Phenylalanine biosynthesis</keyword>
<dbReference type="Pfam" id="PF00800">
    <property type="entry name" value="PDT"/>
    <property type="match status" value="1"/>
</dbReference>
<feature type="region of interest" description="Disordered" evidence="7">
    <location>
        <begin position="53"/>
        <end position="75"/>
    </location>
</feature>
<dbReference type="SUPFAM" id="SSF55021">
    <property type="entry name" value="ACT-like"/>
    <property type="match status" value="1"/>
</dbReference>
<dbReference type="EMBL" id="MCFL01000049">
    <property type="protein sequence ID" value="ORZ32243.1"/>
    <property type="molecule type" value="Genomic_DNA"/>
</dbReference>
<sequence length="345" mass="37177">MDPNAPSPTAAPLRVAFQGIHGAYSESALCDFYAHHRNLDPVSPISPISSINASPVLTSTTPTSPSSPHPPTPRGSVLAVPYAHFDELFDALESGQADRGFVPVENTHSGSFPEINHLLRQRAVHITAEYVVKERHCLIGHEGVELSQLTEIRSHPAVLDQCRSYLRTLLALHPHISLVQSTDTAAAAHAAATHPSRTVAALASLSAARIHNLALLVATPLHPSNITTRYYEVSPVPLPVPPRHLAPKTVLAITLKNSPGTLFKALSCFALRDLNVGKIESRPQGGAQYPWELVFYLTVDASLNEASLKRALDNLEEYVTGCKVLGCFASWTQKAGEGVSRPYGL</sequence>
<evidence type="ECO:0000313" key="11">
    <source>
        <dbReference type="Proteomes" id="UP000193411"/>
    </source>
</evidence>
<dbReference type="GO" id="GO:0005737">
    <property type="term" value="C:cytoplasm"/>
    <property type="evidence" value="ECO:0007669"/>
    <property type="project" value="TreeGrafter"/>
</dbReference>
<dbReference type="CDD" id="cd04905">
    <property type="entry name" value="ACT_CM-PDT"/>
    <property type="match status" value="1"/>
</dbReference>
<proteinExistence type="predicted"/>
<feature type="compositionally biased region" description="Low complexity" evidence="7">
    <location>
        <begin position="53"/>
        <end position="64"/>
    </location>
</feature>